<keyword evidence="3" id="KW-0418">Kinase</keyword>
<feature type="domain" description="HipA-like C-terminal" evidence="4">
    <location>
        <begin position="139"/>
        <end position="375"/>
    </location>
</feature>
<evidence type="ECO:0000313" key="6">
    <source>
        <dbReference type="EMBL" id="MBN2964227.1"/>
    </source>
</evidence>
<name>A0ABS2WRC3_9BACT</name>
<keyword evidence="7" id="KW-1185">Reference proteome</keyword>
<protein>
    <submittedName>
        <fullName evidence="6">HipA domain-containing protein</fullName>
    </submittedName>
</protein>
<evidence type="ECO:0000313" key="7">
    <source>
        <dbReference type="Proteomes" id="UP000703590"/>
    </source>
</evidence>
<feature type="domain" description="HipA N-terminal subdomain 1" evidence="5">
    <location>
        <begin position="5"/>
        <end position="100"/>
    </location>
</feature>
<organism evidence="6 7">
    <name type="scientific">Sulfurospirillum tamanense</name>
    <dbReference type="NCBI Taxonomy" id="2813362"/>
    <lineage>
        <taxon>Bacteria</taxon>
        <taxon>Pseudomonadati</taxon>
        <taxon>Campylobacterota</taxon>
        <taxon>Epsilonproteobacteria</taxon>
        <taxon>Campylobacterales</taxon>
        <taxon>Sulfurospirillaceae</taxon>
        <taxon>Sulfurospirillum</taxon>
    </lineage>
</organism>
<dbReference type="Pfam" id="PF13657">
    <property type="entry name" value="Couple_hipA"/>
    <property type="match status" value="1"/>
</dbReference>
<evidence type="ECO:0000256" key="1">
    <source>
        <dbReference type="ARBA" id="ARBA00010164"/>
    </source>
</evidence>
<dbReference type="InterPro" id="IPR052028">
    <property type="entry name" value="HipA_Ser/Thr_kinase"/>
</dbReference>
<evidence type="ECO:0000259" key="5">
    <source>
        <dbReference type="Pfam" id="PF13657"/>
    </source>
</evidence>
<dbReference type="EMBL" id="JAFHKK010000009">
    <property type="protein sequence ID" value="MBN2964227.1"/>
    <property type="molecule type" value="Genomic_DNA"/>
</dbReference>
<evidence type="ECO:0000259" key="4">
    <source>
        <dbReference type="Pfam" id="PF07804"/>
    </source>
</evidence>
<accession>A0ABS2WRC3</accession>
<dbReference type="PANTHER" id="PTHR37419">
    <property type="entry name" value="SERINE/THREONINE-PROTEIN KINASE TOXIN HIPA"/>
    <property type="match status" value="1"/>
</dbReference>
<dbReference type="PANTHER" id="PTHR37419:SF1">
    <property type="entry name" value="SERINE_THREONINE-PROTEIN KINASE TOXIN HIPA"/>
    <property type="match status" value="1"/>
</dbReference>
<dbReference type="InterPro" id="IPR012893">
    <property type="entry name" value="HipA-like_C"/>
</dbReference>
<proteinExistence type="inferred from homology"/>
<comment type="similarity">
    <text evidence="1">Belongs to the HipA Ser/Thr kinase family.</text>
</comment>
<dbReference type="NCBIfam" id="TIGR03071">
    <property type="entry name" value="couple_hipA"/>
    <property type="match status" value="1"/>
</dbReference>
<dbReference type="Gene3D" id="1.10.1070.20">
    <property type="match status" value="1"/>
</dbReference>
<dbReference type="Pfam" id="PF07804">
    <property type="entry name" value="HipA_C"/>
    <property type="match status" value="1"/>
</dbReference>
<dbReference type="Proteomes" id="UP000703590">
    <property type="component" value="Unassembled WGS sequence"/>
</dbReference>
<comment type="caution">
    <text evidence="6">The sequence shown here is derived from an EMBL/GenBank/DDBJ whole genome shotgun (WGS) entry which is preliminary data.</text>
</comment>
<evidence type="ECO:0000256" key="3">
    <source>
        <dbReference type="ARBA" id="ARBA00022777"/>
    </source>
</evidence>
<evidence type="ECO:0000256" key="2">
    <source>
        <dbReference type="ARBA" id="ARBA00022679"/>
    </source>
</evidence>
<reference evidence="6" key="1">
    <citation type="submission" date="2021-02" db="EMBL/GenBank/DDBJ databases">
        <title>Sulfurospirillum tamanensis sp. nov.</title>
        <authorList>
            <person name="Frolova A."/>
            <person name="Merkel A."/>
            <person name="Slobodkin A."/>
        </authorList>
    </citation>
    <scope>NUCLEOTIDE SEQUENCE</scope>
    <source>
        <strain evidence="6">T05b</strain>
    </source>
</reference>
<gene>
    <name evidence="6" type="ORF">JWV37_05505</name>
</gene>
<dbReference type="InterPro" id="IPR017508">
    <property type="entry name" value="HipA_N1"/>
</dbReference>
<keyword evidence="2" id="KW-0808">Transferase</keyword>
<reference evidence="6" key="2">
    <citation type="submission" date="2021-02" db="EMBL/GenBank/DDBJ databases">
        <authorList>
            <person name="Merkel A.Y."/>
        </authorList>
    </citation>
    <scope>NUCLEOTIDE SEQUENCE</scope>
    <source>
        <strain evidence="6">T05b</strain>
    </source>
</reference>
<sequence>MNNFLHIFYQNRVIGRLEADDAENFSLSYSNDWKESGFPISPALPLSGNFTSKDVKNFIVNLLPEGEGLEKLSQLCQISKANHFGLLRAIGKETSGALSFGTESAIATTFRKVSQAELTQRILDRKKTPITVWDGKVRLSLSGVQEKLPVAIIDGEFGFGEGDLASTHILKFGNNDNLVWNEFLSLELAKAAGLMVNKAQIRYFSEEPVLFIERFDREIKDSGKQVNKLHLIDGCQLLSMPPSYKYERNFGKGRDVQDIRQGVTLQKLFGAQNHMVVPALYLHSLITWKLVNLCLGNSDAHGKNISFFINTSGKLQLTPFYDIANITLYEEYDHDLAMAIGDQFEMMKISAYDLALHCNTINIKETLLISIFNTIQTKILKHIESKKLHSLNSIDSSFVEEFSNNIVARMEYLKHSMDELKQGDFRGYF</sequence>
<dbReference type="RefSeq" id="WP_205458778.1">
    <property type="nucleotide sequence ID" value="NZ_JAFHKK010000009.1"/>
</dbReference>